<feature type="region of interest" description="Disordered" evidence="1">
    <location>
        <begin position="65"/>
        <end position="84"/>
    </location>
</feature>
<dbReference type="Proteomes" id="UP000887013">
    <property type="component" value="Unassembled WGS sequence"/>
</dbReference>
<name>A0A8X6NCN7_NEPPI</name>
<gene>
    <name evidence="2" type="ORF">NPIL_165481</name>
</gene>
<reference evidence="2" key="1">
    <citation type="submission" date="2020-08" db="EMBL/GenBank/DDBJ databases">
        <title>Multicomponent nature underlies the extraordinary mechanical properties of spider dragline silk.</title>
        <authorList>
            <person name="Kono N."/>
            <person name="Nakamura H."/>
            <person name="Mori M."/>
            <person name="Yoshida Y."/>
            <person name="Ohtoshi R."/>
            <person name="Malay A.D."/>
            <person name="Moran D.A.P."/>
            <person name="Tomita M."/>
            <person name="Numata K."/>
            <person name="Arakawa K."/>
        </authorList>
    </citation>
    <scope>NUCLEOTIDE SEQUENCE</scope>
</reference>
<feature type="compositionally biased region" description="Polar residues" evidence="1">
    <location>
        <begin position="72"/>
        <end position="84"/>
    </location>
</feature>
<dbReference type="OrthoDB" id="6426973at2759"/>
<organism evidence="2 3">
    <name type="scientific">Nephila pilipes</name>
    <name type="common">Giant wood spider</name>
    <name type="synonym">Nephila maculata</name>
    <dbReference type="NCBI Taxonomy" id="299642"/>
    <lineage>
        <taxon>Eukaryota</taxon>
        <taxon>Metazoa</taxon>
        <taxon>Ecdysozoa</taxon>
        <taxon>Arthropoda</taxon>
        <taxon>Chelicerata</taxon>
        <taxon>Arachnida</taxon>
        <taxon>Araneae</taxon>
        <taxon>Araneomorphae</taxon>
        <taxon>Entelegynae</taxon>
        <taxon>Araneoidea</taxon>
        <taxon>Nephilidae</taxon>
        <taxon>Nephila</taxon>
    </lineage>
</organism>
<comment type="caution">
    <text evidence="2">The sequence shown here is derived from an EMBL/GenBank/DDBJ whole genome shotgun (WGS) entry which is preliminary data.</text>
</comment>
<sequence length="84" mass="9301">MHTPINGGDPEATSTSMLHSPLVRIQGTMTTQRYMDDVLRPVTLSYLQRLSKAFYQQDNARQLCSHQPMGSARSSDASLATIMS</sequence>
<evidence type="ECO:0000313" key="2">
    <source>
        <dbReference type="EMBL" id="GFT06228.1"/>
    </source>
</evidence>
<protein>
    <submittedName>
        <fullName evidence="2">Uncharacterized protein</fullName>
    </submittedName>
</protein>
<dbReference type="AlphaFoldDB" id="A0A8X6NCN7"/>
<evidence type="ECO:0000313" key="3">
    <source>
        <dbReference type="Proteomes" id="UP000887013"/>
    </source>
</evidence>
<dbReference type="EMBL" id="BMAW01007956">
    <property type="protein sequence ID" value="GFT06228.1"/>
    <property type="molecule type" value="Genomic_DNA"/>
</dbReference>
<accession>A0A8X6NCN7</accession>
<evidence type="ECO:0000256" key="1">
    <source>
        <dbReference type="SAM" id="MobiDB-lite"/>
    </source>
</evidence>
<keyword evidence="3" id="KW-1185">Reference proteome</keyword>
<proteinExistence type="predicted"/>